<dbReference type="AlphaFoldDB" id="A0A0R3TIZ9"/>
<organism evidence="1">
    <name type="scientific">Rodentolepis nana</name>
    <name type="common">Dwarf tapeworm</name>
    <name type="synonym">Hymenolepis nana</name>
    <dbReference type="NCBI Taxonomy" id="102285"/>
    <lineage>
        <taxon>Eukaryota</taxon>
        <taxon>Metazoa</taxon>
        <taxon>Spiralia</taxon>
        <taxon>Lophotrochozoa</taxon>
        <taxon>Platyhelminthes</taxon>
        <taxon>Cestoda</taxon>
        <taxon>Eucestoda</taxon>
        <taxon>Cyclophyllidea</taxon>
        <taxon>Hymenolepididae</taxon>
        <taxon>Rodentolepis</taxon>
    </lineage>
</organism>
<dbReference type="WBParaSite" id="HNAJ_0000704001-mRNA-1">
    <property type="protein sequence ID" value="HNAJ_0000704001-mRNA-1"/>
    <property type="gene ID" value="HNAJ_0000704001"/>
</dbReference>
<evidence type="ECO:0000313" key="1">
    <source>
        <dbReference type="WBParaSite" id="HNAJ_0000704001-mRNA-1"/>
    </source>
</evidence>
<sequence>LKKRLLDTELDDMTRSQLSLSPLHRSASSSSTTPSTISQFQSAEVVTLACSNNCRIAIACIADPMSPLLIAIYEYESTGKSARVGWFGMVVGRYHHPFYGSSST</sequence>
<proteinExistence type="predicted"/>
<name>A0A0R3TIZ9_RODNA</name>
<accession>A0A0R3TIZ9</accession>
<protein>
    <submittedName>
        <fullName evidence="1">ATE_C domain-containing protein</fullName>
    </submittedName>
</protein>
<reference evidence="1" key="1">
    <citation type="submission" date="2017-02" db="UniProtKB">
        <authorList>
            <consortium name="WormBaseParasite"/>
        </authorList>
    </citation>
    <scope>IDENTIFICATION</scope>
</reference>